<reference evidence="2 3" key="1">
    <citation type="submission" date="2017-05" db="EMBL/GenBank/DDBJ databases">
        <authorList>
            <person name="Song R."/>
            <person name="Chenine A.L."/>
            <person name="Ruprecht R.M."/>
        </authorList>
    </citation>
    <scope>NUCLEOTIDE SEQUENCE [LARGE SCALE GENOMIC DNA]</scope>
    <source>
        <strain evidence="2 3">CECT 8899</strain>
    </source>
</reference>
<proteinExistence type="predicted"/>
<evidence type="ECO:0000313" key="2">
    <source>
        <dbReference type="EMBL" id="SMY06556.1"/>
    </source>
</evidence>
<sequence>MIRFTLSCKDGHRFESWFASNSAFDSLSAAGHVTCAVCGSTQVEKSLMAPAVRTDEEDRKRPSLSAALSPQEQAAADLRRKVEENADYVGLSFAKEARAIHDGDAPARAIYGEAKLDEARKLLEDGIPVAPLPFMPKAKTN</sequence>
<gene>
    <name evidence="2" type="ORF">LOM8899_00683</name>
</gene>
<dbReference type="EMBL" id="FXZK01000001">
    <property type="protein sequence ID" value="SMY06556.1"/>
    <property type="molecule type" value="Genomic_DNA"/>
</dbReference>
<dbReference type="OrthoDB" id="9799894at2"/>
<dbReference type="RefSeq" id="WP_093990718.1">
    <property type="nucleotide sequence ID" value="NZ_FXZK01000001.1"/>
</dbReference>
<dbReference type="AlphaFoldDB" id="A0A238LC85"/>
<feature type="region of interest" description="Disordered" evidence="1">
    <location>
        <begin position="50"/>
        <end position="76"/>
    </location>
</feature>
<protein>
    <recommendedName>
        <fullName evidence="4">DUF1178 family protein</fullName>
    </recommendedName>
</protein>
<keyword evidence="3" id="KW-1185">Reference proteome</keyword>
<organism evidence="2 3">
    <name type="scientific">Flavimaricola marinus</name>
    <dbReference type="NCBI Taxonomy" id="1819565"/>
    <lineage>
        <taxon>Bacteria</taxon>
        <taxon>Pseudomonadati</taxon>
        <taxon>Pseudomonadota</taxon>
        <taxon>Alphaproteobacteria</taxon>
        <taxon>Rhodobacterales</taxon>
        <taxon>Paracoccaceae</taxon>
        <taxon>Flavimaricola</taxon>
    </lineage>
</organism>
<accession>A0A238LC85</accession>
<evidence type="ECO:0000256" key="1">
    <source>
        <dbReference type="SAM" id="MobiDB-lite"/>
    </source>
</evidence>
<name>A0A238LC85_9RHOB</name>
<dbReference type="PIRSF" id="PIRSF032131">
    <property type="entry name" value="UCP032131"/>
    <property type="match status" value="1"/>
</dbReference>
<dbReference type="Proteomes" id="UP000201613">
    <property type="component" value="Unassembled WGS sequence"/>
</dbReference>
<dbReference type="Pfam" id="PF06676">
    <property type="entry name" value="DUF1178"/>
    <property type="match status" value="1"/>
</dbReference>
<evidence type="ECO:0000313" key="3">
    <source>
        <dbReference type="Proteomes" id="UP000201613"/>
    </source>
</evidence>
<evidence type="ECO:0008006" key="4">
    <source>
        <dbReference type="Google" id="ProtNLM"/>
    </source>
</evidence>
<dbReference type="InterPro" id="IPR009562">
    <property type="entry name" value="DUF1178"/>
</dbReference>